<comment type="catalytic activity">
    <reaction evidence="8">
        <text>an N-terminal (5-L-glutamyl)-[peptide] + an alpha-amino acid = 5-L-glutamyl amino acid + an N-terminal L-alpha-aminoacyl-[peptide]</text>
        <dbReference type="Rhea" id="RHEA:23904"/>
        <dbReference type="Rhea" id="RHEA-COMP:9780"/>
        <dbReference type="Rhea" id="RHEA-COMP:9795"/>
        <dbReference type="ChEBI" id="CHEBI:77644"/>
        <dbReference type="ChEBI" id="CHEBI:78597"/>
        <dbReference type="ChEBI" id="CHEBI:78599"/>
        <dbReference type="ChEBI" id="CHEBI:78608"/>
        <dbReference type="EC" id="2.3.2.2"/>
    </reaction>
</comment>
<evidence type="ECO:0000256" key="2">
    <source>
        <dbReference type="ARBA" id="ARBA00001089"/>
    </source>
</evidence>
<gene>
    <name evidence="11" type="primary">LOC107781774</name>
</gene>
<reference evidence="11" key="1">
    <citation type="submission" date="2025-08" db="UniProtKB">
        <authorList>
            <consortium name="RefSeq"/>
        </authorList>
    </citation>
    <scope>IDENTIFICATION</scope>
</reference>
<dbReference type="SMR" id="A0A1S3Z0W1"/>
<feature type="binding site" evidence="10">
    <location>
        <begin position="106"/>
        <end position="108"/>
    </location>
    <ligand>
        <name>L-glutamate</name>
        <dbReference type="ChEBI" id="CHEBI:29985"/>
    </ligand>
</feature>
<dbReference type="Gene3D" id="1.10.246.130">
    <property type="match status" value="1"/>
</dbReference>
<evidence type="ECO:0000313" key="11">
    <source>
        <dbReference type="RefSeq" id="XP_016458033.1"/>
    </source>
</evidence>
<evidence type="ECO:0000256" key="4">
    <source>
        <dbReference type="ARBA" id="ARBA00009381"/>
    </source>
</evidence>
<dbReference type="GO" id="GO:0016756">
    <property type="term" value="F:glutathione gamma-glutamylcysteinyltransferase activity"/>
    <property type="evidence" value="ECO:0007669"/>
    <property type="project" value="UniProtKB-ARBA"/>
</dbReference>
<comment type="pathway">
    <text evidence="3">Sulfur metabolism; glutathione metabolism.</text>
</comment>
<evidence type="ECO:0000256" key="3">
    <source>
        <dbReference type="ARBA" id="ARBA00005115"/>
    </source>
</evidence>
<dbReference type="PANTHER" id="PTHR11686:SF34">
    <property type="entry name" value="GLUTATHIONE HYDROLASE 1-RELATED"/>
    <property type="match status" value="1"/>
</dbReference>
<dbReference type="InterPro" id="IPR043138">
    <property type="entry name" value="GGT_lsub"/>
</dbReference>
<organism evidence="11">
    <name type="scientific">Nicotiana tabacum</name>
    <name type="common">Common tobacco</name>
    <dbReference type="NCBI Taxonomy" id="4097"/>
    <lineage>
        <taxon>Eukaryota</taxon>
        <taxon>Viridiplantae</taxon>
        <taxon>Streptophyta</taxon>
        <taxon>Embryophyta</taxon>
        <taxon>Tracheophyta</taxon>
        <taxon>Spermatophyta</taxon>
        <taxon>Magnoliopsida</taxon>
        <taxon>eudicotyledons</taxon>
        <taxon>Gunneridae</taxon>
        <taxon>Pentapetalae</taxon>
        <taxon>asterids</taxon>
        <taxon>lamiids</taxon>
        <taxon>Solanales</taxon>
        <taxon>Solanaceae</taxon>
        <taxon>Nicotianoideae</taxon>
        <taxon>Nicotianeae</taxon>
        <taxon>Nicotiana</taxon>
    </lineage>
</organism>
<name>A0A1S3Z0W1_TOBAC</name>
<keyword evidence="5" id="KW-0808">Transferase</keyword>
<dbReference type="FunFam" id="1.10.246.130:FF:000001">
    <property type="entry name" value="Gamma-glutamyltransferase 5 isoform 1"/>
    <property type="match status" value="1"/>
</dbReference>
<evidence type="ECO:0000256" key="8">
    <source>
        <dbReference type="ARBA" id="ARBA00047417"/>
    </source>
</evidence>
<dbReference type="STRING" id="4097.A0A1S3Z0W1"/>
<evidence type="ECO:0000256" key="7">
    <source>
        <dbReference type="ARBA" id="ARBA00023180"/>
    </source>
</evidence>
<evidence type="ECO:0000256" key="6">
    <source>
        <dbReference type="ARBA" id="ARBA00022801"/>
    </source>
</evidence>
<sequence>MLNILAQYGIPMEGPSPLLIHRQIEALKHAFALKMNLGDPDFINIKSVIDDMLSTEFAKQLKKTIYDNMTFNPNHYGGKWNQIHDHGTSHMSIVDSDRNAVSMTSTVNAYFGAKYLSPSTGIVLNNEMDDFSIPEKRSENVPPPAPANFIRPGKRPLSSMTPTIVLKGEQLRAVIGASGGAMIIAGTTEVFLNHFARGMDPFSSVMAPRSYHQLIPNVLQYENWTIVTGDHIEVPAKTRTSLQKKGHILQSIAGGTICQFVVQEFKSSKLGELVAISDPRKGGFPSGF</sequence>
<dbReference type="Pfam" id="PF01019">
    <property type="entry name" value="G_glu_transpept"/>
    <property type="match status" value="1"/>
</dbReference>
<evidence type="ECO:0000256" key="9">
    <source>
        <dbReference type="PIRSR" id="PIRSR600101-1"/>
    </source>
</evidence>
<dbReference type="SUPFAM" id="SSF56235">
    <property type="entry name" value="N-terminal nucleophile aminohydrolases (Ntn hydrolases)"/>
    <property type="match status" value="1"/>
</dbReference>
<evidence type="ECO:0000256" key="5">
    <source>
        <dbReference type="ARBA" id="ARBA00022679"/>
    </source>
</evidence>
<evidence type="ECO:0000256" key="10">
    <source>
        <dbReference type="PIRSR" id="PIRSR600101-2"/>
    </source>
</evidence>
<dbReference type="Gene3D" id="3.60.20.40">
    <property type="match status" value="1"/>
</dbReference>
<dbReference type="InterPro" id="IPR043137">
    <property type="entry name" value="GGT_ssub_C"/>
</dbReference>
<feature type="binding site" evidence="10">
    <location>
        <position position="180"/>
    </location>
    <ligand>
        <name>L-glutamate</name>
        <dbReference type="ChEBI" id="CHEBI:29985"/>
    </ligand>
</feature>
<comment type="catalytic activity">
    <reaction evidence="2">
        <text>glutathione + H2O = L-cysteinylglycine + L-glutamate</text>
        <dbReference type="Rhea" id="RHEA:28807"/>
        <dbReference type="ChEBI" id="CHEBI:15377"/>
        <dbReference type="ChEBI" id="CHEBI:29985"/>
        <dbReference type="ChEBI" id="CHEBI:57925"/>
        <dbReference type="ChEBI" id="CHEBI:61694"/>
        <dbReference type="EC" id="3.4.19.13"/>
    </reaction>
</comment>
<dbReference type="GO" id="GO:0103068">
    <property type="term" value="F:leukotriene C4 gamma-glutamyl transferase activity"/>
    <property type="evidence" value="ECO:0007669"/>
    <property type="project" value="UniProtKB-EC"/>
</dbReference>
<evidence type="ECO:0000256" key="1">
    <source>
        <dbReference type="ARBA" id="ARBA00001049"/>
    </source>
</evidence>
<protein>
    <submittedName>
        <fullName evidence="11">Inactive gamma-glutamyltranspeptidase 4</fullName>
    </submittedName>
</protein>
<dbReference type="RefSeq" id="XP_016458033.1">
    <property type="nucleotide sequence ID" value="XM_016602547.1"/>
</dbReference>
<dbReference type="GO" id="GO:0006751">
    <property type="term" value="P:glutathione catabolic process"/>
    <property type="evidence" value="ECO:0000318"/>
    <property type="project" value="GO_Central"/>
</dbReference>
<dbReference type="PANTHER" id="PTHR11686">
    <property type="entry name" value="GAMMA GLUTAMYL TRANSPEPTIDASE"/>
    <property type="match status" value="1"/>
</dbReference>
<dbReference type="OrthoDB" id="2015213at2759"/>
<comment type="catalytic activity">
    <reaction evidence="1">
        <text>an S-substituted glutathione + H2O = an S-substituted L-cysteinylglycine + L-glutamate</text>
        <dbReference type="Rhea" id="RHEA:59468"/>
        <dbReference type="ChEBI" id="CHEBI:15377"/>
        <dbReference type="ChEBI" id="CHEBI:29985"/>
        <dbReference type="ChEBI" id="CHEBI:90779"/>
        <dbReference type="ChEBI" id="CHEBI:143103"/>
        <dbReference type="EC" id="3.4.19.13"/>
    </reaction>
</comment>
<dbReference type="FunFam" id="3.60.20.40:FF:000004">
    <property type="entry name" value="Glutathione hydrolase 1"/>
    <property type="match status" value="1"/>
</dbReference>
<proteinExistence type="inferred from homology"/>
<dbReference type="InterPro" id="IPR029055">
    <property type="entry name" value="Ntn_hydrolases_N"/>
</dbReference>
<dbReference type="OMA" id="ITAPRVY"/>
<keyword evidence="6" id="KW-0378">Hydrolase</keyword>
<dbReference type="InterPro" id="IPR000101">
    <property type="entry name" value="GGT_peptidase"/>
</dbReference>
<feature type="binding site" evidence="10">
    <location>
        <position position="130"/>
    </location>
    <ligand>
        <name>L-glutamate</name>
        <dbReference type="ChEBI" id="CHEBI:29985"/>
    </ligand>
</feature>
<comment type="similarity">
    <text evidence="4">Belongs to the gamma-glutamyltransferase family.</text>
</comment>
<keyword evidence="7" id="KW-0325">Glycoprotein</keyword>
<feature type="active site" description="Nucleophile" evidence="9">
    <location>
        <position position="88"/>
    </location>
</feature>
<dbReference type="GO" id="GO:0036374">
    <property type="term" value="F:glutathione hydrolase activity"/>
    <property type="evidence" value="ECO:0000318"/>
    <property type="project" value="GO_Central"/>
</dbReference>
<dbReference type="KEGG" id="nta:107781774"/>
<accession>A0A1S3Z0W1</accession>
<dbReference type="PRINTS" id="PR01210">
    <property type="entry name" value="GGTRANSPTASE"/>
</dbReference>
<feature type="binding site" evidence="10">
    <location>
        <begin position="158"/>
        <end position="159"/>
    </location>
    <ligand>
        <name>L-glutamate</name>
        <dbReference type="ChEBI" id="CHEBI:29985"/>
    </ligand>
</feature>
<dbReference type="PaxDb" id="4097-A0A1S3Z0W1"/>
<dbReference type="AlphaFoldDB" id="A0A1S3Z0W1"/>
<dbReference type="GO" id="GO:0005886">
    <property type="term" value="C:plasma membrane"/>
    <property type="evidence" value="ECO:0000318"/>
    <property type="project" value="GO_Central"/>
</dbReference>